<feature type="region of interest" description="Disordered" evidence="1">
    <location>
        <begin position="1"/>
        <end position="108"/>
    </location>
</feature>
<keyword evidence="3" id="KW-1185">Reference proteome</keyword>
<dbReference type="OrthoDB" id="3045711at2759"/>
<evidence type="ECO:0000313" key="2">
    <source>
        <dbReference type="EMBL" id="THH06303.1"/>
    </source>
</evidence>
<feature type="compositionally biased region" description="Polar residues" evidence="1">
    <location>
        <begin position="1"/>
        <end position="12"/>
    </location>
</feature>
<evidence type="ECO:0000313" key="3">
    <source>
        <dbReference type="Proteomes" id="UP000308199"/>
    </source>
</evidence>
<sequence length="516" mass="58658">MMSTSDTETQTLEIDEGHVSSQWQTTAPPPVRPRPCPELRVMSSPPSNSPGNIDPRLLHPCTAAPEPEPELEPEREVTPPCPRPHPRPRPVQHQVMSPPSSSPSTINPSLYRLHTTACEPEPEPMAAPPFPCPHPRPVHRRVSSLLSNTHSNDRHPNTNDRCSDSPDLQELQELQELLQMCIEQLEGITAEQDQRLARLEGDADSEGEQQQQQKRRKKRKSDRPLTDTKTEHLDMKAKRVHKDLQAIVNSEMRRLSNTPNDSPIPTDIDLAPGEHRLANGHIVLVPDFDCDINNASNARLISQASFLVFTEQSDINSSSFKLRFSDVKFTLEDVQFLAKATFRSWKSAYKRETKDEEKEKAARHAKKGVRMQRKHQCLEVTGEYLAAHGCDPTPLLDTDWMSEYISELDISDEEKKKEHHSRLELAAGLTVQRQQAQEVIWERIQPGFRSAMINEVYVELDALCKAHRLSSKKKGKKGISVTRVDLKNVNQRIPVVPPYPCMVDKNWHLTYVKRTN</sequence>
<reference evidence="2 3" key="1">
    <citation type="submission" date="2019-02" db="EMBL/GenBank/DDBJ databases">
        <title>Genome sequencing of the rare red list fungi Phellinidium pouzarii.</title>
        <authorList>
            <person name="Buettner E."/>
            <person name="Kellner H."/>
        </authorList>
    </citation>
    <scope>NUCLEOTIDE SEQUENCE [LARGE SCALE GENOMIC DNA]</scope>
    <source>
        <strain evidence="2 3">DSM 108285</strain>
    </source>
</reference>
<proteinExistence type="predicted"/>
<feature type="compositionally biased region" description="Basic and acidic residues" evidence="1">
    <location>
        <begin position="222"/>
        <end position="234"/>
    </location>
</feature>
<accession>A0A4V3XCL3</accession>
<comment type="caution">
    <text evidence="2">The sequence shown here is derived from an EMBL/GenBank/DDBJ whole genome shotgun (WGS) entry which is preliminary data.</text>
</comment>
<feature type="region of interest" description="Disordered" evidence="1">
    <location>
        <begin position="200"/>
        <end position="234"/>
    </location>
</feature>
<organism evidence="2 3">
    <name type="scientific">Phellinidium pouzarii</name>
    <dbReference type="NCBI Taxonomy" id="167371"/>
    <lineage>
        <taxon>Eukaryota</taxon>
        <taxon>Fungi</taxon>
        <taxon>Dikarya</taxon>
        <taxon>Basidiomycota</taxon>
        <taxon>Agaricomycotina</taxon>
        <taxon>Agaricomycetes</taxon>
        <taxon>Hymenochaetales</taxon>
        <taxon>Hymenochaetaceae</taxon>
        <taxon>Phellinidium</taxon>
    </lineage>
</organism>
<evidence type="ECO:0000256" key="1">
    <source>
        <dbReference type="SAM" id="MobiDB-lite"/>
    </source>
</evidence>
<name>A0A4V3XCL3_9AGAM</name>
<gene>
    <name evidence="2" type="ORF">EW145_g4182</name>
</gene>
<dbReference type="AlphaFoldDB" id="A0A4V3XCL3"/>
<dbReference type="EMBL" id="SGPK01000203">
    <property type="protein sequence ID" value="THH06303.1"/>
    <property type="molecule type" value="Genomic_DNA"/>
</dbReference>
<dbReference type="Proteomes" id="UP000308199">
    <property type="component" value="Unassembled WGS sequence"/>
</dbReference>
<protein>
    <submittedName>
        <fullName evidence="2">Uncharacterized protein</fullName>
    </submittedName>
</protein>
<feature type="compositionally biased region" description="Pro residues" evidence="1">
    <location>
        <begin position="27"/>
        <end position="36"/>
    </location>
</feature>